<sequence>MLTLEPFSEDQGRSMVHPSGVYHNQLSYALRVYSPIDSHTCQTPWFVFQDGSDGEPTGQRPERADAEARRRRAMPATIEETAFHEHIESPGFGRPPNPHWSTPRRVIPPDLGSWLERLSAKGSWIPDVRRAIPATTKRVKIQPSLAATSVDVDSHLGQLRARGARESNIRPAITARPVIDVRCEGPTRCMMPRKTWPRPNGFGHNLHSKTRWFTGFCNSHQVSDFTTLFIDARAKISVAESHFCLIKKHRSPRRTPRTGREGQAIDLSIPWCFPLRGFDNDPSAGSPMETLLRFLLPLNDKVQWTSRDVPGIEPPTSPINQIAFLIDADVALAWPAREGADRLKASTTVVCKEHRTWQIGVDEDPMPTASTASENPDRRSWITTSHDEASKAWYTRVAFRFTLRMKCEGRKAIDKT</sequence>
<reference evidence="2 3" key="2">
    <citation type="journal article" date="2017" name="Genome Biol.">
        <title>New reference genome sequences of hot pepper reveal the massive evolution of plant disease-resistance genes by retroduplication.</title>
        <authorList>
            <person name="Kim S."/>
            <person name="Park J."/>
            <person name="Yeom S.I."/>
            <person name="Kim Y.M."/>
            <person name="Seo E."/>
            <person name="Kim K.T."/>
            <person name="Kim M.S."/>
            <person name="Lee J.M."/>
            <person name="Cheong K."/>
            <person name="Shin H.S."/>
            <person name="Kim S.B."/>
            <person name="Han K."/>
            <person name="Lee J."/>
            <person name="Park M."/>
            <person name="Lee H.A."/>
            <person name="Lee H.Y."/>
            <person name="Lee Y."/>
            <person name="Oh S."/>
            <person name="Lee J.H."/>
            <person name="Choi E."/>
            <person name="Choi E."/>
            <person name="Lee S.E."/>
            <person name="Jeon J."/>
            <person name="Kim H."/>
            <person name="Choi G."/>
            <person name="Song H."/>
            <person name="Lee J."/>
            <person name="Lee S.C."/>
            <person name="Kwon J.K."/>
            <person name="Lee H.Y."/>
            <person name="Koo N."/>
            <person name="Hong Y."/>
            <person name="Kim R.W."/>
            <person name="Kang W.H."/>
            <person name="Huh J.H."/>
            <person name="Kang B.C."/>
            <person name="Yang T.J."/>
            <person name="Lee Y.H."/>
            <person name="Bennetzen J.L."/>
            <person name="Choi D."/>
        </authorList>
    </citation>
    <scope>NUCLEOTIDE SEQUENCE [LARGE SCALE GENOMIC DNA]</scope>
    <source>
        <strain evidence="3">cv. CM334</strain>
    </source>
</reference>
<feature type="region of interest" description="Disordered" evidence="1">
    <location>
        <begin position="360"/>
        <end position="382"/>
    </location>
</feature>
<dbReference type="InterPro" id="IPR044792">
    <property type="entry name" value="TAR1"/>
</dbReference>
<accession>A0A2G2YAM7</accession>
<organism evidence="2 3">
    <name type="scientific">Capsicum annuum</name>
    <name type="common">Capsicum pepper</name>
    <dbReference type="NCBI Taxonomy" id="4072"/>
    <lineage>
        <taxon>Eukaryota</taxon>
        <taxon>Viridiplantae</taxon>
        <taxon>Streptophyta</taxon>
        <taxon>Embryophyta</taxon>
        <taxon>Tracheophyta</taxon>
        <taxon>Spermatophyta</taxon>
        <taxon>Magnoliopsida</taxon>
        <taxon>eudicotyledons</taxon>
        <taxon>Gunneridae</taxon>
        <taxon>Pentapetalae</taxon>
        <taxon>asterids</taxon>
        <taxon>lamiids</taxon>
        <taxon>Solanales</taxon>
        <taxon>Solanaceae</taxon>
        <taxon>Solanoideae</taxon>
        <taxon>Capsiceae</taxon>
        <taxon>Capsicum</taxon>
    </lineage>
</organism>
<evidence type="ECO:0000256" key="1">
    <source>
        <dbReference type="SAM" id="MobiDB-lite"/>
    </source>
</evidence>
<protein>
    <submittedName>
        <fullName evidence="2">Uncharacterized protein</fullName>
    </submittedName>
</protein>
<comment type="caution">
    <text evidence="2">The sequence shown here is derived from an EMBL/GenBank/DDBJ whole genome shotgun (WGS) entry which is preliminary data.</text>
</comment>
<name>A0A2G2YAM7_CAPAN</name>
<gene>
    <name evidence="2" type="ORF">T459_31036</name>
</gene>
<evidence type="ECO:0000313" key="2">
    <source>
        <dbReference type="EMBL" id="PHT66611.1"/>
    </source>
</evidence>
<dbReference type="PANTHER" id="PTHR47188:SF1">
    <property type="entry name" value="PROTEIN TAR1"/>
    <property type="match status" value="1"/>
</dbReference>
<keyword evidence="3" id="KW-1185">Reference proteome</keyword>
<dbReference type="EMBL" id="AYRZ02000012">
    <property type="protein sequence ID" value="PHT66611.1"/>
    <property type="molecule type" value="Genomic_DNA"/>
</dbReference>
<reference evidence="2 3" key="1">
    <citation type="journal article" date="2014" name="Nat. Genet.">
        <title>Genome sequence of the hot pepper provides insights into the evolution of pungency in Capsicum species.</title>
        <authorList>
            <person name="Kim S."/>
            <person name="Park M."/>
            <person name="Yeom S.I."/>
            <person name="Kim Y.M."/>
            <person name="Lee J.M."/>
            <person name="Lee H.A."/>
            <person name="Seo E."/>
            <person name="Choi J."/>
            <person name="Cheong K."/>
            <person name="Kim K.T."/>
            <person name="Jung K."/>
            <person name="Lee G.W."/>
            <person name="Oh S.K."/>
            <person name="Bae C."/>
            <person name="Kim S.B."/>
            <person name="Lee H.Y."/>
            <person name="Kim S.Y."/>
            <person name="Kim M.S."/>
            <person name="Kang B.C."/>
            <person name="Jo Y.D."/>
            <person name="Yang H.B."/>
            <person name="Jeong H.J."/>
            <person name="Kang W.H."/>
            <person name="Kwon J.K."/>
            <person name="Shin C."/>
            <person name="Lim J.Y."/>
            <person name="Park J.H."/>
            <person name="Huh J.H."/>
            <person name="Kim J.S."/>
            <person name="Kim B.D."/>
            <person name="Cohen O."/>
            <person name="Paran I."/>
            <person name="Suh M.C."/>
            <person name="Lee S.B."/>
            <person name="Kim Y.K."/>
            <person name="Shin Y."/>
            <person name="Noh S.J."/>
            <person name="Park J."/>
            <person name="Seo Y.S."/>
            <person name="Kwon S.Y."/>
            <person name="Kim H.A."/>
            <person name="Park J.M."/>
            <person name="Kim H.J."/>
            <person name="Choi S.B."/>
            <person name="Bosland P.W."/>
            <person name="Reeves G."/>
            <person name="Jo S.H."/>
            <person name="Lee B.W."/>
            <person name="Cho H.T."/>
            <person name="Choi H.S."/>
            <person name="Lee M.S."/>
            <person name="Yu Y."/>
            <person name="Do Choi Y."/>
            <person name="Park B.S."/>
            <person name="van Deynze A."/>
            <person name="Ashrafi H."/>
            <person name="Hill T."/>
            <person name="Kim W.T."/>
            <person name="Pai H.S."/>
            <person name="Ahn H.K."/>
            <person name="Yeam I."/>
            <person name="Giovannoni J.J."/>
            <person name="Rose J.K."/>
            <person name="Sorensen I."/>
            <person name="Lee S.J."/>
            <person name="Kim R.W."/>
            <person name="Choi I.Y."/>
            <person name="Choi B.S."/>
            <person name="Lim J.S."/>
            <person name="Lee Y.H."/>
            <person name="Choi D."/>
        </authorList>
    </citation>
    <scope>NUCLEOTIDE SEQUENCE [LARGE SCALE GENOMIC DNA]</scope>
    <source>
        <strain evidence="3">cv. CM334</strain>
    </source>
</reference>
<proteinExistence type="predicted"/>
<dbReference type="GO" id="GO:0043457">
    <property type="term" value="P:regulation of cellular respiration"/>
    <property type="evidence" value="ECO:0007669"/>
    <property type="project" value="InterPro"/>
</dbReference>
<dbReference type="AlphaFoldDB" id="A0A2G2YAM7"/>
<dbReference type="PANTHER" id="PTHR47188">
    <property type="entry name" value="PROTEIN TAR1"/>
    <property type="match status" value="1"/>
</dbReference>
<evidence type="ECO:0000313" key="3">
    <source>
        <dbReference type="Proteomes" id="UP000222542"/>
    </source>
</evidence>
<dbReference type="Proteomes" id="UP000222542">
    <property type="component" value="Unassembled WGS sequence"/>
</dbReference>
<dbReference type="Gramene" id="PHT66611">
    <property type="protein sequence ID" value="PHT66611"/>
    <property type="gene ID" value="T459_31036"/>
</dbReference>